<evidence type="ECO:0000313" key="4">
    <source>
        <dbReference type="EMBL" id="KHJ55894.1"/>
    </source>
</evidence>
<comment type="subunit">
    <text evidence="2">Homodimer.</text>
</comment>
<organism evidence="4 5">
    <name type="scientific">Aureimonas altamirensis</name>
    <dbReference type="NCBI Taxonomy" id="370622"/>
    <lineage>
        <taxon>Bacteria</taxon>
        <taxon>Pseudomonadati</taxon>
        <taxon>Pseudomonadota</taxon>
        <taxon>Alphaproteobacteria</taxon>
        <taxon>Hyphomicrobiales</taxon>
        <taxon>Aurantimonadaceae</taxon>
        <taxon>Aureimonas</taxon>
    </lineage>
</organism>
<evidence type="ECO:0000313" key="5">
    <source>
        <dbReference type="Proteomes" id="UP000030826"/>
    </source>
</evidence>
<keyword evidence="3" id="KW-0175">Coiled coil</keyword>
<dbReference type="HAMAP" id="MF_00274">
    <property type="entry name" value="DNA_YbaB_EbfC"/>
    <property type="match status" value="1"/>
</dbReference>
<dbReference type="AlphaFoldDB" id="A0A0B1Q678"/>
<dbReference type="EMBL" id="JRFJ01000001">
    <property type="protein sequence ID" value="KHJ55894.1"/>
    <property type="molecule type" value="Genomic_DNA"/>
</dbReference>
<dbReference type="NCBIfam" id="TIGR00103">
    <property type="entry name" value="DNA_YbaB_EbfC"/>
    <property type="match status" value="1"/>
</dbReference>
<dbReference type="InterPro" id="IPR036894">
    <property type="entry name" value="YbaB-like_sf"/>
</dbReference>
<dbReference type="Pfam" id="PF02575">
    <property type="entry name" value="YbaB_DNA_bd"/>
    <property type="match status" value="1"/>
</dbReference>
<accession>A0A0B1Q678</accession>
<keyword evidence="2" id="KW-0963">Cytoplasm</keyword>
<dbReference type="PANTHER" id="PTHR33449">
    <property type="entry name" value="NUCLEOID-ASSOCIATED PROTEIN YBAB"/>
    <property type="match status" value="1"/>
</dbReference>
<dbReference type="SUPFAM" id="SSF82607">
    <property type="entry name" value="YbaB-like"/>
    <property type="match status" value="1"/>
</dbReference>
<comment type="subcellular location">
    <subcellularLocation>
        <location evidence="2">Cytoplasm</location>
        <location evidence="2">Nucleoid</location>
    </subcellularLocation>
</comment>
<comment type="function">
    <text evidence="2">Binds to DNA and alters its conformation. May be involved in regulation of gene expression, nucleoid organization and DNA protection.</text>
</comment>
<comment type="caution">
    <text evidence="4">The sequence shown here is derived from an EMBL/GenBank/DDBJ whole genome shotgun (WGS) entry which is preliminary data.</text>
</comment>
<dbReference type="PIRSF" id="PIRSF004555">
    <property type="entry name" value="UCP004555"/>
    <property type="match status" value="1"/>
</dbReference>
<sequence>MKDLMGMMKQAKAMQEKMQDLQQELAEVEATGQSGGGLVSVTLKGQGELTALAIDGSLVNADEKDMLEDLIVAAHADARRKLDQQIQEKTQSLTAGLQLPAGLKLPF</sequence>
<dbReference type="GO" id="GO:0005829">
    <property type="term" value="C:cytosol"/>
    <property type="evidence" value="ECO:0007669"/>
    <property type="project" value="TreeGrafter"/>
</dbReference>
<keyword evidence="1 2" id="KW-0238">DNA-binding</keyword>
<comment type="similarity">
    <text evidence="2">Belongs to the YbaB/EbfC family.</text>
</comment>
<evidence type="ECO:0000256" key="3">
    <source>
        <dbReference type="SAM" id="Coils"/>
    </source>
</evidence>
<dbReference type="InterPro" id="IPR004401">
    <property type="entry name" value="YbaB/EbfC"/>
</dbReference>
<dbReference type="RefSeq" id="WP_039188962.1">
    <property type="nucleotide sequence ID" value="NZ_JRFJ01000001.1"/>
</dbReference>
<dbReference type="GO" id="GO:0003677">
    <property type="term" value="F:DNA binding"/>
    <property type="evidence" value="ECO:0007669"/>
    <property type="project" value="UniProtKB-UniRule"/>
</dbReference>
<dbReference type="Proteomes" id="UP000030826">
    <property type="component" value="Unassembled WGS sequence"/>
</dbReference>
<evidence type="ECO:0000256" key="1">
    <source>
        <dbReference type="ARBA" id="ARBA00023125"/>
    </source>
</evidence>
<dbReference type="Gene3D" id="3.30.1310.10">
    <property type="entry name" value="Nucleoid-associated protein YbaB-like domain"/>
    <property type="match status" value="1"/>
</dbReference>
<protein>
    <recommendedName>
        <fullName evidence="2">Nucleoid-associated protein LA66_04525</fullName>
    </recommendedName>
</protein>
<evidence type="ECO:0000256" key="2">
    <source>
        <dbReference type="HAMAP-Rule" id="MF_00274"/>
    </source>
</evidence>
<name>A0A0B1Q678_9HYPH</name>
<dbReference type="GO" id="GO:0043590">
    <property type="term" value="C:bacterial nucleoid"/>
    <property type="evidence" value="ECO:0007669"/>
    <property type="project" value="UniProtKB-UniRule"/>
</dbReference>
<reference evidence="4 5" key="1">
    <citation type="submission" date="2014-09" db="EMBL/GenBank/DDBJ databases">
        <title>Isolation and characterization of Aurantimonas altamirensis ON-56566 from clinical sample following a dog bite.</title>
        <authorList>
            <person name="Eshaghi A."/>
            <person name="Li A."/>
            <person name="Shahinas D."/>
            <person name="Bahn P."/>
            <person name="Kus J.V."/>
            <person name="Patel S.N."/>
        </authorList>
    </citation>
    <scope>NUCLEOTIDE SEQUENCE [LARGE SCALE GENOMIC DNA]</scope>
    <source>
        <strain evidence="4 5">ON-56566</strain>
    </source>
</reference>
<feature type="coiled-coil region" evidence="3">
    <location>
        <begin position="4"/>
        <end position="31"/>
    </location>
</feature>
<proteinExistence type="inferred from homology"/>
<dbReference type="STRING" id="370622.LA66_04525"/>
<gene>
    <name evidence="4" type="ORF">LA66_04525</name>
</gene>
<dbReference type="OrthoDB" id="9803080at2"/>
<dbReference type="PANTHER" id="PTHR33449:SF1">
    <property type="entry name" value="NUCLEOID-ASSOCIATED PROTEIN YBAB"/>
    <property type="match status" value="1"/>
</dbReference>